<dbReference type="EMBL" id="JAXIOK010000004">
    <property type="protein sequence ID" value="KAK4773487.1"/>
    <property type="molecule type" value="Genomic_DNA"/>
</dbReference>
<keyword evidence="2" id="KW-1185">Reference proteome</keyword>
<accession>A0AAN7KU50</accession>
<reference evidence="1 2" key="1">
    <citation type="journal article" date="2023" name="Hortic Res">
        <title>Pangenome of water caltrop reveals structural variations and asymmetric subgenome divergence after allopolyploidization.</title>
        <authorList>
            <person name="Zhang X."/>
            <person name="Chen Y."/>
            <person name="Wang L."/>
            <person name="Yuan Y."/>
            <person name="Fang M."/>
            <person name="Shi L."/>
            <person name="Lu R."/>
            <person name="Comes H.P."/>
            <person name="Ma Y."/>
            <person name="Chen Y."/>
            <person name="Huang G."/>
            <person name="Zhou Y."/>
            <person name="Zheng Z."/>
            <person name="Qiu Y."/>
        </authorList>
    </citation>
    <scope>NUCLEOTIDE SEQUENCE [LARGE SCALE GENOMIC DNA]</scope>
    <source>
        <tissue evidence="1">Roots</tissue>
    </source>
</reference>
<protein>
    <submittedName>
        <fullName evidence="1">Uncharacterized protein</fullName>
    </submittedName>
</protein>
<proteinExistence type="predicted"/>
<dbReference type="AlphaFoldDB" id="A0AAN7KU50"/>
<dbReference type="Proteomes" id="UP001345219">
    <property type="component" value="Chromosome 22"/>
</dbReference>
<evidence type="ECO:0000313" key="2">
    <source>
        <dbReference type="Proteomes" id="UP001345219"/>
    </source>
</evidence>
<name>A0AAN7KU50_9MYRT</name>
<evidence type="ECO:0000313" key="1">
    <source>
        <dbReference type="EMBL" id="KAK4773487.1"/>
    </source>
</evidence>
<gene>
    <name evidence="1" type="ORF">SAY87_028506</name>
</gene>
<sequence length="63" mass="7332">MNLSSFRFLIPEDSFSELRKQPGHMKPTMKSNWRLPSPAYYAVDQSSICPMKISPQNKPKEFL</sequence>
<organism evidence="1 2">
    <name type="scientific">Trapa incisa</name>
    <dbReference type="NCBI Taxonomy" id="236973"/>
    <lineage>
        <taxon>Eukaryota</taxon>
        <taxon>Viridiplantae</taxon>
        <taxon>Streptophyta</taxon>
        <taxon>Embryophyta</taxon>
        <taxon>Tracheophyta</taxon>
        <taxon>Spermatophyta</taxon>
        <taxon>Magnoliopsida</taxon>
        <taxon>eudicotyledons</taxon>
        <taxon>Gunneridae</taxon>
        <taxon>Pentapetalae</taxon>
        <taxon>rosids</taxon>
        <taxon>malvids</taxon>
        <taxon>Myrtales</taxon>
        <taxon>Lythraceae</taxon>
        <taxon>Trapa</taxon>
    </lineage>
</organism>
<comment type="caution">
    <text evidence="1">The sequence shown here is derived from an EMBL/GenBank/DDBJ whole genome shotgun (WGS) entry which is preliminary data.</text>
</comment>